<dbReference type="AlphaFoldDB" id="A0A4T0X6D2"/>
<dbReference type="InterPro" id="IPR036047">
    <property type="entry name" value="F-box-like_dom_sf"/>
</dbReference>
<dbReference type="PROSITE" id="PS50181">
    <property type="entry name" value="FBOX"/>
    <property type="match status" value="1"/>
</dbReference>
<dbReference type="STRING" id="52247.A0A4T0X6D2"/>
<evidence type="ECO:0000259" key="1">
    <source>
        <dbReference type="PROSITE" id="PS50181"/>
    </source>
</evidence>
<dbReference type="Proteomes" id="UP000307173">
    <property type="component" value="Unassembled WGS sequence"/>
</dbReference>
<dbReference type="SUPFAM" id="SSF81383">
    <property type="entry name" value="F-box domain"/>
    <property type="match status" value="1"/>
</dbReference>
<sequence length="541" mass="62890">MLTFTLQELPEEIILQIIGYLPQQAKLNLLYTNYHFYTLVQNKLYENIMFSISPALKDPNSFQESQYTVVGGVDSPLATTSLNQRIYESRQEILLDAIMVNKELCGHIKRVAIVGEYDCNGKISSVSEAMNPQLLSYLIENCQSLKKVSCYNLVFPNIISQTFDCVQLSSLEHMNKLNFETLKSLEFSLIEGDHNLDVCTDDEFVSLLANLKTLAFHNEISQGLVFKKIQKIDTFHFSRLEDLKLLYYHNFDDPYKDISMFLETINFQKLKSLELIIGCNDITCDCITRFTEYLIKKNINVRKLAFIQRTIHRDHNYTEAFDMHITEFLKNLPNVSNLKELYIYHTPPDDFNVDCGFEGNYLHRKSLYEAILPLLNGLEILNCPSFMQSLACYEQLISDLLWNGCKCQHCDDYLPIFDKYILNHKYYDEAKSRLTDMISPVLFGNAAMVLSRRGNTQRLIEWPFYPLLDKFWNFHSAPYQITHMSDCLIDQSAFNPLTKCIVHFLQQYVEAVGTMIPHLKRCVFSGLSFDRHGDTWYCTES</sequence>
<dbReference type="EMBL" id="SELW01000129">
    <property type="protein sequence ID" value="TID30617.1"/>
    <property type="molecule type" value="Genomic_DNA"/>
</dbReference>
<name>A0A4T0X6D2_9ASCO</name>
<proteinExistence type="predicted"/>
<evidence type="ECO:0000313" key="3">
    <source>
        <dbReference type="Proteomes" id="UP000307173"/>
    </source>
</evidence>
<evidence type="ECO:0000313" key="2">
    <source>
        <dbReference type="EMBL" id="TID30617.1"/>
    </source>
</evidence>
<organism evidence="2 3">
    <name type="scientific">Pichia inconspicua</name>
    <dbReference type="NCBI Taxonomy" id="52247"/>
    <lineage>
        <taxon>Eukaryota</taxon>
        <taxon>Fungi</taxon>
        <taxon>Dikarya</taxon>
        <taxon>Ascomycota</taxon>
        <taxon>Saccharomycotina</taxon>
        <taxon>Pichiomycetes</taxon>
        <taxon>Pichiales</taxon>
        <taxon>Pichiaceae</taxon>
        <taxon>Pichia</taxon>
    </lineage>
</organism>
<protein>
    <recommendedName>
        <fullName evidence="1">F-box domain-containing protein</fullName>
    </recommendedName>
</protein>
<dbReference type="InterPro" id="IPR001810">
    <property type="entry name" value="F-box_dom"/>
</dbReference>
<comment type="caution">
    <text evidence="2">The sequence shown here is derived from an EMBL/GenBank/DDBJ whole genome shotgun (WGS) entry which is preliminary data.</text>
</comment>
<dbReference type="OrthoDB" id="3976101at2759"/>
<feature type="domain" description="F-box" evidence="1">
    <location>
        <begin position="3"/>
        <end position="48"/>
    </location>
</feature>
<keyword evidence="3" id="KW-1185">Reference proteome</keyword>
<gene>
    <name evidence="2" type="ORF">CANINC_000772</name>
</gene>
<accession>A0A4T0X6D2</accession>
<reference evidence="2 3" key="1">
    <citation type="journal article" date="2019" name="Front. Genet.">
        <title>Whole-Genome Sequencing of the Opportunistic Yeast Pathogen Candida inconspicua Uncovers Its Hybrid Origin.</title>
        <authorList>
            <person name="Mixao V."/>
            <person name="Hansen A.P."/>
            <person name="Saus E."/>
            <person name="Boekhout T."/>
            <person name="Lass-Florl C."/>
            <person name="Gabaldon T."/>
        </authorList>
    </citation>
    <scope>NUCLEOTIDE SEQUENCE [LARGE SCALE GENOMIC DNA]</scope>
    <source>
        <strain evidence="2 3">CBS 180</strain>
    </source>
</reference>